<evidence type="ECO:0000256" key="1">
    <source>
        <dbReference type="SAM" id="Phobius"/>
    </source>
</evidence>
<reference evidence="2 3" key="1">
    <citation type="submission" date="2016-10" db="EMBL/GenBank/DDBJ databases">
        <authorList>
            <person name="de Groot N.N."/>
        </authorList>
    </citation>
    <scope>NUCLEOTIDE SEQUENCE [LARGE SCALE GENOMIC DNA]</scope>
    <source>
        <strain evidence="2 3">DSM 5885</strain>
    </source>
</reference>
<keyword evidence="1" id="KW-0472">Membrane</keyword>
<dbReference type="OrthoDB" id="8562605at2"/>
<dbReference type="EMBL" id="FNCY01000001">
    <property type="protein sequence ID" value="SDG64345.1"/>
    <property type="molecule type" value="Genomic_DNA"/>
</dbReference>
<accession>A0A1G7VX50</accession>
<dbReference type="RefSeq" id="WP_091932432.1">
    <property type="nucleotide sequence ID" value="NZ_FNCY01000001.1"/>
</dbReference>
<organism evidence="2 3">
    <name type="scientific">Propionivibrio dicarboxylicus</name>
    <dbReference type="NCBI Taxonomy" id="83767"/>
    <lineage>
        <taxon>Bacteria</taxon>
        <taxon>Pseudomonadati</taxon>
        <taxon>Pseudomonadota</taxon>
        <taxon>Betaproteobacteria</taxon>
        <taxon>Rhodocyclales</taxon>
        <taxon>Rhodocyclaceae</taxon>
        <taxon>Propionivibrio</taxon>
    </lineage>
</organism>
<name>A0A1G7VX50_9RHOO</name>
<dbReference type="STRING" id="83767.SAMN05660652_00339"/>
<evidence type="ECO:0000313" key="2">
    <source>
        <dbReference type="EMBL" id="SDG64345.1"/>
    </source>
</evidence>
<sequence>MSDDPSEKPAPGLLSRAWASQRSQAKDLVSDLVRMRGLMPLLMKHRNGGVWTPGERAELLNQLRILSRVSPYLLLLLLPGSALLLPAYAWWLDRRRKPRAALH</sequence>
<proteinExistence type="predicted"/>
<keyword evidence="1" id="KW-1133">Transmembrane helix</keyword>
<feature type="transmembrane region" description="Helical" evidence="1">
    <location>
        <begin position="72"/>
        <end position="92"/>
    </location>
</feature>
<gene>
    <name evidence="2" type="ORF">SAMN05660652_00339</name>
</gene>
<dbReference type="AlphaFoldDB" id="A0A1G7VX50"/>
<dbReference type="Proteomes" id="UP000198607">
    <property type="component" value="Unassembled WGS sequence"/>
</dbReference>
<keyword evidence="1" id="KW-0812">Transmembrane</keyword>
<evidence type="ECO:0000313" key="3">
    <source>
        <dbReference type="Proteomes" id="UP000198607"/>
    </source>
</evidence>
<protein>
    <submittedName>
        <fullName evidence="2">Uncharacterized protein</fullName>
    </submittedName>
</protein>
<keyword evidence="3" id="KW-1185">Reference proteome</keyword>